<evidence type="ECO:0000256" key="1">
    <source>
        <dbReference type="SAM" id="SignalP"/>
    </source>
</evidence>
<name>A0A448KLT2_CAMUP</name>
<dbReference type="AlphaFoldDB" id="A0A448KLT2"/>
<feature type="chain" id="PRO_5019107026" evidence="1">
    <location>
        <begin position="22"/>
        <end position="279"/>
    </location>
</feature>
<dbReference type="RefSeq" id="WP_027303897.1">
    <property type="nucleotide sequence ID" value="NZ_CBCRZS010000003.1"/>
</dbReference>
<dbReference type="Pfam" id="PF03009">
    <property type="entry name" value="GDPD"/>
    <property type="match status" value="1"/>
</dbReference>
<dbReference type="Proteomes" id="UP000278157">
    <property type="component" value="Chromosome"/>
</dbReference>
<reference evidence="3 4" key="1">
    <citation type="submission" date="2018-12" db="EMBL/GenBank/DDBJ databases">
        <authorList>
            <consortium name="Pathogen Informatics"/>
        </authorList>
    </citation>
    <scope>NUCLEOTIDE SEQUENCE [LARGE SCALE GENOMIC DNA]</scope>
    <source>
        <strain evidence="3 4">NCTC11541</strain>
    </source>
</reference>
<dbReference type="PROSITE" id="PS51704">
    <property type="entry name" value="GP_PDE"/>
    <property type="match status" value="1"/>
</dbReference>
<dbReference type="GO" id="GO:0006629">
    <property type="term" value="P:lipid metabolic process"/>
    <property type="evidence" value="ECO:0007669"/>
    <property type="project" value="InterPro"/>
</dbReference>
<dbReference type="InterPro" id="IPR017946">
    <property type="entry name" value="PLC-like_Pdiesterase_TIM-brl"/>
</dbReference>
<dbReference type="SUPFAM" id="SSF51695">
    <property type="entry name" value="PLC-like phosphodiesterases"/>
    <property type="match status" value="1"/>
</dbReference>
<evidence type="ECO:0000313" key="3">
    <source>
        <dbReference type="EMBL" id="VEG84318.1"/>
    </source>
</evidence>
<keyword evidence="1" id="KW-0732">Signal</keyword>
<feature type="domain" description="GP-PDE" evidence="2">
    <location>
        <begin position="18"/>
        <end position="279"/>
    </location>
</feature>
<feature type="signal peptide" evidence="1">
    <location>
        <begin position="1"/>
        <end position="21"/>
    </location>
</feature>
<dbReference type="Gene3D" id="3.20.20.190">
    <property type="entry name" value="Phosphatidylinositol (PI) phosphodiesterase"/>
    <property type="match status" value="1"/>
</dbReference>
<evidence type="ECO:0000259" key="2">
    <source>
        <dbReference type="PROSITE" id="PS51704"/>
    </source>
</evidence>
<protein>
    <submittedName>
        <fullName evidence="3">Cytoplasmic glycerophosphodiester phosphodiesterase</fullName>
    </submittedName>
</protein>
<dbReference type="OrthoDB" id="9795622at2"/>
<dbReference type="PANTHER" id="PTHR46211:SF10">
    <property type="entry name" value="EXPORTED PROTEIN"/>
    <property type="match status" value="1"/>
</dbReference>
<accession>A0A448KLT2</accession>
<gene>
    <name evidence="3" type="ORF">NCTC11541_00338</name>
</gene>
<organism evidence="3 4">
    <name type="scientific">Campylobacter upsaliensis</name>
    <dbReference type="NCBI Taxonomy" id="28080"/>
    <lineage>
        <taxon>Bacteria</taxon>
        <taxon>Pseudomonadati</taxon>
        <taxon>Campylobacterota</taxon>
        <taxon>Epsilonproteobacteria</taxon>
        <taxon>Campylobacterales</taxon>
        <taxon>Campylobacteraceae</taxon>
        <taxon>Campylobacter</taxon>
    </lineage>
</organism>
<dbReference type="InterPro" id="IPR030395">
    <property type="entry name" value="GP_PDE_dom"/>
</dbReference>
<evidence type="ECO:0000313" key="4">
    <source>
        <dbReference type="Proteomes" id="UP000278157"/>
    </source>
</evidence>
<dbReference type="PANTHER" id="PTHR46211">
    <property type="entry name" value="GLYCEROPHOSPHORYL DIESTER PHOSPHODIESTERASE"/>
    <property type="match status" value="1"/>
</dbReference>
<proteinExistence type="predicted"/>
<dbReference type="GO" id="GO:0008081">
    <property type="term" value="F:phosphoric diester hydrolase activity"/>
    <property type="evidence" value="ECO:0007669"/>
    <property type="project" value="InterPro"/>
</dbReference>
<dbReference type="EMBL" id="LR134372">
    <property type="protein sequence ID" value="VEG84318.1"/>
    <property type="molecule type" value="Genomic_DNA"/>
</dbReference>
<sequence length="279" mass="31360">MKIVLYVLMLALTLSANPLLVAHRAGTADAPENTLAAIKLALKNKADVIWISVQLSKDKKFVLYRPSDLSALTDKQGKISQFDAKQLQNIHITKSPANKAIYSNDKLYIPLLEEVLKQFPRTQFYIDLKSPDANDKEQAKILLELLKKTKSLDRVRLYSTEDNYILALSKEIPSFATRGATRKKLADVSLTHFCKAEEQENVYYGLELERAVKVVEKFTLGEGVSETTLTWDNEAMECFGQNEGKVILFGINTPQAYEKAKVLKADGVMVDSPSLFKDR</sequence>